<proteinExistence type="predicted"/>
<name>A0A2I2MDP2_9BACT</name>
<evidence type="ECO:0000313" key="1">
    <source>
        <dbReference type="EMBL" id="SOU91413.1"/>
    </source>
</evidence>
<protein>
    <submittedName>
        <fullName evidence="1">Uncharacterized protein</fullName>
    </submittedName>
</protein>
<sequence length="58" mass="6317">MNPVVRMDRTGCSIASVAAIMGMSYPDMKSLARSLGVTPEDNALWTSRGSGSCWYMWA</sequence>
<reference evidence="1" key="1">
    <citation type="submission" date="2017-12" db="EMBL/GenBank/DDBJ databases">
        <authorList>
            <consortium name="SysMetEx"/>
        </authorList>
    </citation>
    <scope>NUCLEOTIDE SEQUENCE</scope>
    <source>
        <strain evidence="1">Pb_238</strain>
    </source>
</reference>
<dbReference type="RefSeq" id="WP_201770197.1">
    <property type="nucleotide sequence ID" value="NZ_JPGK01000001.1"/>
</dbReference>
<accession>A0A2I2MDP2</accession>
<gene>
    <name evidence="1" type="ORF">LFTS_00017</name>
</gene>
<dbReference type="EMBL" id="LT966316">
    <property type="protein sequence ID" value="SOU91413.1"/>
    <property type="molecule type" value="Genomic_DNA"/>
</dbReference>
<dbReference type="AlphaFoldDB" id="A0A2I2MDP2"/>
<organism evidence="1">
    <name type="scientific">Leptospirillum ferriphilum</name>
    <dbReference type="NCBI Taxonomy" id="178606"/>
    <lineage>
        <taxon>Bacteria</taxon>
        <taxon>Pseudomonadati</taxon>
        <taxon>Nitrospirota</taxon>
        <taxon>Nitrospiria</taxon>
        <taxon>Nitrospirales</taxon>
        <taxon>Nitrospiraceae</taxon>
        <taxon>Leptospirillum</taxon>
    </lineage>
</organism>